<reference evidence="1" key="1">
    <citation type="submission" date="2013-11" db="EMBL/GenBank/DDBJ databases">
        <title>Genome sequence of the fusiform rust pathogen reveals effectors for host alternation and coevolution with pine.</title>
        <authorList>
            <consortium name="DOE Joint Genome Institute"/>
            <person name="Smith K."/>
            <person name="Pendleton A."/>
            <person name="Kubisiak T."/>
            <person name="Anderson C."/>
            <person name="Salamov A."/>
            <person name="Aerts A."/>
            <person name="Riley R."/>
            <person name="Clum A."/>
            <person name="Lindquist E."/>
            <person name="Ence D."/>
            <person name="Campbell M."/>
            <person name="Kronenberg Z."/>
            <person name="Feau N."/>
            <person name="Dhillon B."/>
            <person name="Hamelin R."/>
            <person name="Burleigh J."/>
            <person name="Smith J."/>
            <person name="Yandell M."/>
            <person name="Nelson C."/>
            <person name="Grigoriev I."/>
            <person name="Davis J."/>
        </authorList>
    </citation>
    <scope>NUCLEOTIDE SEQUENCE</scope>
    <source>
        <strain evidence="1">G11</strain>
    </source>
</reference>
<dbReference type="Proteomes" id="UP000886653">
    <property type="component" value="Unassembled WGS sequence"/>
</dbReference>
<dbReference type="OrthoDB" id="3257981at2759"/>
<sequence>MLSPTCVSWKILGLQFLIGALHYTTTYAASLNGTATQTNSSTPKLVFAHFVAGLTKNYTDTVWIDQMKLAASHDIDAFALNVGLPESWQFDQVQTAYKVATQITTASGSPFKLFLSLDMSVIQSAQDVTKWVTTLCPLPAQLLINSRPLISTFSGEANMLGGQNLSAGWNAALKAPLAALNPPLNPLFIPVWSGLDPATAVSNNPVVDGIMTWLSWPSGGETINTNVDIAFQKDSKASQKLYMAGVSPCFFTHYTDKNFIMKSDDNLYITRWRELIEMPIQPDFIEIISWNDYGESHFIGPVAGIPPDGTTWINGFDHSGWLKMSDYFIKWYKTGSPPTVEEDIVYFNYRPHSITATASSDPLPQPLNASFSVDAVYAAGFFTPSSTARTIQISVGGNQLSFGNFSSSGYSTFTAPWSGNGGDVQVSVLDGSGKQLMSKKGSKPINNEIKTYNYNYAVETVCKSCAKSPAPSLRPTSLAFALPFNIYTMDKIFINTPALIFILSTIFTLTL</sequence>
<keyword evidence="2" id="KW-1185">Reference proteome</keyword>
<evidence type="ECO:0000313" key="1">
    <source>
        <dbReference type="EMBL" id="KAG0146988.1"/>
    </source>
</evidence>
<dbReference type="GO" id="GO:0051118">
    <property type="term" value="F:glucan endo-1,3-alpha-glucosidase activity"/>
    <property type="evidence" value="ECO:0007669"/>
    <property type="project" value="InterPro"/>
</dbReference>
<name>A0A9P6NMY0_9BASI</name>
<evidence type="ECO:0008006" key="3">
    <source>
        <dbReference type="Google" id="ProtNLM"/>
    </source>
</evidence>
<comment type="caution">
    <text evidence="1">The sequence shown here is derived from an EMBL/GenBank/DDBJ whole genome shotgun (WGS) entry which is preliminary data.</text>
</comment>
<evidence type="ECO:0000313" key="2">
    <source>
        <dbReference type="Proteomes" id="UP000886653"/>
    </source>
</evidence>
<proteinExistence type="predicted"/>
<dbReference type="Pfam" id="PF03659">
    <property type="entry name" value="Glyco_hydro_71"/>
    <property type="match status" value="1"/>
</dbReference>
<accession>A0A9P6NMY0</accession>
<dbReference type="InterPro" id="IPR005197">
    <property type="entry name" value="Glyco_hydro_71"/>
</dbReference>
<dbReference type="AlphaFoldDB" id="A0A9P6NMY0"/>
<protein>
    <recommendedName>
        <fullName evidence="3">Glycoside hydrolase family 71 protein</fullName>
    </recommendedName>
</protein>
<dbReference type="EMBL" id="MU167253">
    <property type="protein sequence ID" value="KAG0146988.1"/>
    <property type="molecule type" value="Genomic_DNA"/>
</dbReference>
<gene>
    <name evidence="1" type="ORF">CROQUDRAFT_656633</name>
</gene>
<dbReference type="CDD" id="cd11577">
    <property type="entry name" value="GH71"/>
    <property type="match status" value="1"/>
</dbReference>
<dbReference type="Gene3D" id="3.20.20.80">
    <property type="entry name" value="Glycosidases"/>
    <property type="match status" value="1"/>
</dbReference>
<organism evidence="1 2">
    <name type="scientific">Cronartium quercuum f. sp. fusiforme G11</name>
    <dbReference type="NCBI Taxonomy" id="708437"/>
    <lineage>
        <taxon>Eukaryota</taxon>
        <taxon>Fungi</taxon>
        <taxon>Dikarya</taxon>
        <taxon>Basidiomycota</taxon>
        <taxon>Pucciniomycotina</taxon>
        <taxon>Pucciniomycetes</taxon>
        <taxon>Pucciniales</taxon>
        <taxon>Coleosporiaceae</taxon>
        <taxon>Cronartium</taxon>
    </lineage>
</organism>